<dbReference type="Gene3D" id="3.40.50.12780">
    <property type="entry name" value="N-terminal domain of ligase-like"/>
    <property type="match status" value="1"/>
</dbReference>
<dbReference type="STRING" id="51028.A0A0N4VBA8"/>
<dbReference type="PANTHER" id="PTHR44394">
    <property type="entry name" value="BETA-ALANINE-ACTIVATING ENZYME"/>
    <property type="match status" value="1"/>
</dbReference>
<feature type="domain" description="Pyrrolo-quinoline quinone repeat" evidence="2">
    <location>
        <begin position="519"/>
        <end position="611"/>
    </location>
</feature>
<name>A0A0N4VBA8_ENTVE</name>
<dbReference type="PANTHER" id="PTHR44394:SF1">
    <property type="entry name" value="BETA-ALANINE-ACTIVATING ENZYME"/>
    <property type="match status" value="1"/>
</dbReference>
<evidence type="ECO:0000313" key="4">
    <source>
        <dbReference type="Proteomes" id="UP000274131"/>
    </source>
</evidence>
<accession>A0A0N4VBA8</accession>
<dbReference type="GO" id="GO:0043041">
    <property type="term" value="P:amino acid activation for nonribosomal peptide biosynthetic process"/>
    <property type="evidence" value="ECO:0007669"/>
    <property type="project" value="TreeGrafter"/>
</dbReference>
<dbReference type="Pfam" id="PF00501">
    <property type="entry name" value="AMP-binding"/>
    <property type="match status" value="1"/>
</dbReference>
<dbReference type="InterPro" id="IPR000873">
    <property type="entry name" value="AMP-dep_synth/lig_dom"/>
</dbReference>
<dbReference type="InterPro" id="IPR042099">
    <property type="entry name" value="ANL_N_sf"/>
</dbReference>
<feature type="domain" description="AMP-dependent synthetase/ligase" evidence="1">
    <location>
        <begin position="35"/>
        <end position="297"/>
    </location>
</feature>
<dbReference type="WBParaSite" id="EVEC_0000781101-mRNA-1">
    <property type="protein sequence ID" value="EVEC_0000781101-mRNA-1"/>
    <property type="gene ID" value="EVEC_0000781101"/>
</dbReference>
<dbReference type="InterPro" id="IPR018391">
    <property type="entry name" value="PQQ_b-propeller_rpt"/>
</dbReference>
<dbReference type="InterPro" id="IPR052091">
    <property type="entry name" value="Beta-ala_Activ/Resist"/>
</dbReference>
<dbReference type="Pfam" id="PF13360">
    <property type="entry name" value="PQQ_2"/>
    <property type="match status" value="1"/>
</dbReference>
<dbReference type="InterPro" id="IPR002372">
    <property type="entry name" value="PQQ_rpt_dom"/>
</dbReference>
<sequence>MYDSLVVSTGFKIIEIDDAGEKIRLYNYCEICNAADAVAQVLSSLENSLVLVAVPKSSIFVSVIIGILKSNNVFACTLTSNTDSLLKEREQYKASCLVSLSIGSDTYASIYNSTVFFTFFVDDKLPNVGISKNCYVVHTSGTTGKQKEVIVPYTAIMPNIVDFSERFSLSLSDIIAYGTAVTFDPSVVELFLAVHVGCALLIIPEVVRVRPSVYGRVLLNYAVTFLQTTPSVLKLLPSVVLSELLSATSSLRVLLVGGEAFPLSFLRKYFTLHCKTTVCNVYGLTEVSCWASVRKVDYETLIQSGEVDIGNLIRETAWKISPSNELMIGGRRCIIDRSYEQQWVATGDLVKIKVNGIRLNLNEIEAKVASLDGVDSCAVLNYKEGLILFLKSGQLQSMGSKVDRRALFEIFKKSKSAIAVNDIPEIFASFGVDVAKDKHETFVSLGFTSFMATELMLQIEHLVVKPGFSIVQYVLSDDGTVEGLLSALNCLHQTSVITCNTVTEEHLSVLDYVSQSTLCWDYYMEKCIDATPVVSKNFVIIGSHSGLLISVAVEDGTLRWKRRFGDRIEGSVAVKYGTVAVGCYDHYVYFLDEDTGNMVWKFETEEIVKSTAEFISDGKCIVTSHDKYIRLLDYKVSVAEF</sequence>
<evidence type="ECO:0000259" key="1">
    <source>
        <dbReference type="Pfam" id="PF00501"/>
    </source>
</evidence>
<keyword evidence="4" id="KW-1185">Reference proteome</keyword>
<dbReference type="InterPro" id="IPR011047">
    <property type="entry name" value="Quinoprotein_ADH-like_sf"/>
</dbReference>
<proteinExistence type="predicted"/>
<dbReference type="SMART" id="SM00564">
    <property type="entry name" value="PQQ"/>
    <property type="match status" value="2"/>
</dbReference>
<evidence type="ECO:0000313" key="3">
    <source>
        <dbReference type="EMBL" id="VDD92544.1"/>
    </source>
</evidence>
<evidence type="ECO:0000313" key="5">
    <source>
        <dbReference type="WBParaSite" id="EVEC_0000781101-mRNA-1"/>
    </source>
</evidence>
<dbReference type="InterPro" id="IPR015943">
    <property type="entry name" value="WD40/YVTN_repeat-like_dom_sf"/>
</dbReference>
<dbReference type="AlphaFoldDB" id="A0A0N4VBA8"/>
<organism evidence="5">
    <name type="scientific">Enterobius vermicularis</name>
    <name type="common">Human pinworm</name>
    <dbReference type="NCBI Taxonomy" id="51028"/>
    <lineage>
        <taxon>Eukaryota</taxon>
        <taxon>Metazoa</taxon>
        <taxon>Ecdysozoa</taxon>
        <taxon>Nematoda</taxon>
        <taxon>Chromadorea</taxon>
        <taxon>Rhabditida</taxon>
        <taxon>Spirurina</taxon>
        <taxon>Oxyuridomorpha</taxon>
        <taxon>Oxyuroidea</taxon>
        <taxon>Oxyuridae</taxon>
        <taxon>Enterobius</taxon>
    </lineage>
</organism>
<protein>
    <submittedName>
        <fullName evidence="5">AMP-binding domain-containing protein</fullName>
    </submittedName>
</protein>
<evidence type="ECO:0000259" key="2">
    <source>
        <dbReference type="Pfam" id="PF13360"/>
    </source>
</evidence>
<dbReference type="OrthoDB" id="408177at2759"/>
<dbReference type="SUPFAM" id="SSF56801">
    <property type="entry name" value="Acetyl-CoA synthetase-like"/>
    <property type="match status" value="1"/>
</dbReference>
<gene>
    <name evidence="3" type="ORF">EVEC_LOCUS7295</name>
</gene>
<dbReference type="Proteomes" id="UP000274131">
    <property type="component" value="Unassembled WGS sequence"/>
</dbReference>
<dbReference type="SUPFAM" id="SSF50998">
    <property type="entry name" value="Quinoprotein alcohol dehydrogenase-like"/>
    <property type="match status" value="1"/>
</dbReference>
<reference evidence="3 4" key="2">
    <citation type="submission" date="2018-10" db="EMBL/GenBank/DDBJ databases">
        <authorList>
            <consortium name="Pathogen Informatics"/>
        </authorList>
    </citation>
    <scope>NUCLEOTIDE SEQUENCE [LARGE SCALE GENOMIC DNA]</scope>
</reference>
<reference evidence="5" key="1">
    <citation type="submission" date="2017-02" db="UniProtKB">
        <authorList>
            <consortium name="WormBaseParasite"/>
        </authorList>
    </citation>
    <scope>IDENTIFICATION</scope>
</reference>
<dbReference type="Gene3D" id="2.130.10.10">
    <property type="entry name" value="YVTN repeat-like/Quinoprotein amine dehydrogenase"/>
    <property type="match status" value="1"/>
</dbReference>
<dbReference type="EMBL" id="UXUI01008859">
    <property type="protein sequence ID" value="VDD92544.1"/>
    <property type="molecule type" value="Genomic_DNA"/>
</dbReference>